<comment type="subcellular location">
    <subcellularLocation>
        <location evidence="1">Mitochondrion inner membrane</location>
    </subcellularLocation>
</comment>
<evidence type="ECO:0000256" key="6">
    <source>
        <dbReference type="ARBA" id="ARBA00023186"/>
    </source>
</evidence>
<reference evidence="8" key="2">
    <citation type="submission" date="2021-01" db="EMBL/GenBank/DDBJ databases">
        <authorList>
            <person name="Schikora-Tamarit M.A."/>
        </authorList>
    </citation>
    <scope>NUCLEOTIDE SEQUENCE</scope>
    <source>
        <strain evidence="8">CBS2887</strain>
    </source>
</reference>
<dbReference type="GO" id="GO:0030150">
    <property type="term" value="P:protein import into mitochondrial matrix"/>
    <property type="evidence" value="ECO:0007669"/>
    <property type="project" value="TreeGrafter"/>
</dbReference>
<evidence type="ECO:0000313" key="8">
    <source>
        <dbReference type="EMBL" id="KAH3687231.1"/>
    </source>
</evidence>
<comment type="caution">
    <text evidence="8">The sequence shown here is derived from an EMBL/GenBank/DDBJ whole genome shotgun (WGS) entry which is preliminary data.</text>
</comment>
<accession>A0A9P8TQT4</accession>
<keyword evidence="3" id="KW-0813">Transport</keyword>
<evidence type="ECO:0000256" key="4">
    <source>
        <dbReference type="ARBA" id="ARBA00023128"/>
    </source>
</evidence>
<dbReference type="InterPro" id="IPR001623">
    <property type="entry name" value="DnaJ_domain"/>
</dbReference>
<dbReference type="Proteomes" id="UP000774326">
    <property type="component" value="Unassembled WGS sequence"/>
</dbReference>
<proteinExistence type="predicted"/>
<dbReference type="GO" id="GO:0001405">
    <property type="term" value="C:PAM complex, Tim23 associated import motor"/>
    <property type="evidence" value="ECO:0007669"/>
    <property type="project" value="TreeGrafter"/>
</dbReference>
<dbReference type="SUPFAM" id="SSF46565">
    <property type="entry name" value="Chaperone J-domain"/>
    <property type="match status" value="1"/>
</dbReference>
<gene>
    <name evidence="8" type="ORF">WICPIJ_001788</name>
</gene>
<keyword evidence="3" id="KW-0811">Translocation</keyword>
<keyword evidence="3" id="KW-0653">Protein transport</keyword>
<dbReference type="PANTHER" id="PTHR12763:SF29">
    <property type="entry name" value="MITOCHONDRIAL DNAJ HOMOLOG 2"/>
    <property type="match status" value="1"/>
</dbReference>
<feature type="domain" description="J" evidence="7">
    <location>
        <begin position="73"/>
        <end position="139"/>
    </location>
</feature>
<reference evidence="8" key="1">
    <citation type="journal article" date="2021" name="Open Biol.">
        <title>Shared evolutionary footprints suggest mitochondrial oxidative damage underlies multiple complex I losses in fungi.</title>
        <authorList>
            <person name="Schikora-Tamarit M.A."/>
            <person name="Marcet-Houben M."/>
            <person name="Nosek J."/>
            <person name="Gabaldon T."/>
        </authorList>
    </citation>
    <scope>NUCLEOTIDE SEQUENCE</scope>
    <source>
        <strain evidence="8">CBS2887</strain>
    </source>
</reference>
<evidence type="ECO:0000256" key="5">
    <source>
        <dbReference type="ARBA" id="ARBA00023136"/>
    </source>
</evidence>
<evidence type="ECO:0000259" key="7">
    <source>
        <dbReference type="PROSITE" id="PS50076"/>
    </source>
</evidence>
<protein>
    <recommendedName>
        <fullName evidence="7">J domain-containing protein</fullName>
    </recommendedName>
</protein>
<dbReference type="PROSITE" id="PS50076">
    <property type="entry name" value="DNAJ_2"/>
    <property type="match status" value="1"/>
</dbReference>
<dbReference type="PANTHER" id="PTHR12763">
    <property type="match status" value="1"/>
</dbReference>
<dbReference type="FunFam" id="1.10.287.110:FF:000001">
    <property type="entry name" value="Import inner membrane translocase subunit tim14"/>
    <property type="match status" value="1"/>
</dbReference>
<keyword evidence="2" id="KW-0999">Mitochondrion inner membrane</keyword>
<evidence type="ECO:0000256" key="2">
    <source>
        <dbReference type="ARBA" id="ARBA00022792"/>
    </source>
</evidence>
<dbReference type="OrthoDB" id="240298at2759"/>
<keyword evidence="5" id="KW-0472">Membrane</keyword>
<dbReference type="Gene3D" id="1.10.287.110">
    <property type="entry name" value="DnaJ domain"/>
    <property type="match status" value="1"/>
</dbReference>
<name>A0A9P8TQT4_WICPI</name>
<dbReference type="AlphaFoldDB" id="A0A9P8TQT4"/>
<dbReference type="InterPro" id="IPR036869">
    <property type="entry name" value="J_dom_sf"/>
</dbReference>
<evidence type="ECO:0000313" key="9">
    <source>
        <dbReference type="Proteomes" id="UP000774326"/>
    </source>
</evidence>
<keyword evidence="9" id="KW-1185">Reference proteome</keyword>
<sequence length="139" mass="15903">MVLPIIIGVGITVRSTLNALRKYQNLSAFQIALLNGIKPTVTPHKYNLRIDETLRQQFQRYPGGFNTVMTEGEALDILNIKGEEIMRLDSNLLKKKHRNAMIWNHPDKGGSRYLAMKCNEAKDVLEKGYLLKGRKNYDD</sequence>
<evidence type="ECO:0000256" key="1">
    <source>
        <dbReference type="ARBA" id="ARBA00004273"/>
    </source>
</evidence>
<keyword evidence="6" id="KW-0143">Chaperone</keyword>
<dbReference type="GO" id="GO:0001671">
    <property type="term" value="F:ATPase activator activity"/>
    <property type="evidence" value="ECO:0007669"/>
    <property type="project" value="UniProtKB-ARBA"/>
</dbReference>
<dbReference type="EMBL" id="JAEUBG010000915">
    <property type="protein sequence ID" value="KAH3687231.1"/>
    <property type="molecule type" value="Genomic_DNA"/>
</dbReference>
<evidence type="ECO:0000256" key="3">
    <source>
        <dbReference type="ARBA" id="ARBA00023010"/>
    </source>
</evidence>
<keyword evidence="4" id="KW-0496">Mitochondrion</keyword>
<organism evidence="8 9">
    <name type="scientific">Wickerhamomyces pijperi</name>
    <name type="common">Yeast</name>
    <name type="synonym">Pichia pijperi</name>
    <dbReference type="NCBI Taxonomy" id="599730"/>
    <lineage>
        <taxon>Eukaryota</taxon>
        <taxon>Fungi</taxon>
        <taxon>Dikarya</taxon>
        <taxon>Ascomycota</taxon>
        <taxon>Saccharomycotina</taxon>
        <taxon>Saccharomycetes</taxon>
        <taxon>Phaffomycetales</taxon>
        <taxon>Wickerhamomycetaceae</taxon>
        <taxon>Wickerhamomyces</taxon>
    </lineage>
</organism>